<dbReference type="PANTHER" id="PTHR14344:SF3">
    <property type="entry name" value="WD REPEAT-CONTAINING PROTEIN 6"/>
    <property type="match status" value="1"/>
</dbReference>
<reference evidence="6 7" key="1">
    <citation type="submission" date="2019-09" db="EMBL/GenBank/DDBJ databases">
        <title>A chromosome-level genome assembly of the Chinese tupelo Nyssa sinensis.</title>
        <authorList>
            <person name="Yang X."/>
            <person name="Kang M."/>
            <person name="Yang Y."/>
            <person name="Xiong H."/>
            <person name="Wang M."/>
            <person name="Zhang Z."/>
            <person name="Wang Z."/>
            <person name="Wu H."/>
            <person name="Ma T."/>
            <person name="Liu J."/>
            <person name="Xi Z."/>
        </authorList>
    </citation>
    <scope>NUCLEOTIDE SEQUENCE [LARGE SCALE GENOMIC DNA]</scope>
    <source>
        <strain evidence="6">J267</strain>
        <tissue evidence="6">Leaf</tissue>
    </source>
</reference>
<sequence>MAEQSEWRLHSGKYLGEISALCFLHLPSHLSSLPYLLAGTGSEVLLYDIETGKAIKSFHVFEGIRVHGISCSFLNSIEGSLSSAPAFKVVVFGERRVKLFNLRIEMKLRSRNQADEGIHLTLFHSLPKFSNWVLDVCFLKDYASSSHEGSHCLAVFQLAKFYFPLDSGYQI</sequence>
<dbReference type="GO" id="GO:0005737">
    <property type="term" value="C:cytoplasm"/>
    <property type="evidence" value="ECO:0007669"/>
    <property type="project" value="UniProtKB-SubCell"/>
</dbReference>
<keyword evidence="3" id="KW-0853">WD repeat</keyword>
<dbReference type="OrthoDB" id="5594999at2759"/>
<organism evidence="6 7">
    <name type="scientific">Nyssa sinensis</name>
    <dbReference type="NCBI Taxonomy" id="561372"/>
    <lineage>
        <taxon>Eukaryota</taxon>
        <taxon>Viridiplantae</taxon>
        <taxon>Streptophyta</taxon>
        <taxon>Embryophyta</taxon>
        <taxon>Tracheophyta</taxon>
        <taxon>Spermatophyta</taxon>
        <taxon>Magnoliopsida</taxon>
        <taxon>eudicotyledons</taxon>
        <taxon>Gunneridae</taxon>
        <taxon>Pentapetalae</taxon>
        <taxon>asterids</taxon>
        <taxon>Cornales</taxon>
        <taxon>Nyssaceae</taxon>
        <taxon>Nyssa</taxon>
    </lineage>
</organism>
<dbReference type="AlphaFoldDB" id="A0A5J5C570"/>
<accession>A0A5J5C570</accession>
<dbReference type="Proteomes" id="UP000325577">
    <property type="component" value="Linkage Group LG0"/>
</dbReference>
<evidence type="ECO:0000256" key="2">
    <source>
        <dbReference type="ARBA" id="ARBA00022490"/>
    </source>
</evidence>
<gene>
    <name evidence="6" type="ORF">F0562_000716</name>
</gene>
<dbReference type="SUPFAM" id="SSF50978">
    <property type="entry name" value="WD40 repeat-like"/>
    <property type="match status" value="1"/>
</dbReference>
<keyword evidence="5" id="KW-0677">Repeat</keyword>
<comment type="subcellular location">
    <subcellularLocation>
        <location evidence="1">Cytoplasm</location>
    </subcellularLocation>
</comment>
<keyword evidence="4" id="KW-0819">tRNA processing</keyword>
<dbReference type="InterPro" id="IPR051973">
    <property type="entry name" value="tRNA_Anticodon_Mtase-Reg"/>
</dbReference>
<evidence type="ECO:0000256" key="5">
    <source>
        <dbReference type="ARBA" id="ARBA00022737"/>
    </source>
</evidence>
<dbReference type="EMBL" id="CM018031">
    <property type="protein sequence ID" value="KAA8549032.1"/>
    <property type="molecule type" value="Genomic_DNA"/>
</dbReference>
<dbReference type="InterPro" id="IPR036322">
    <property type="entry name" value="WD40_repeat_dom_sf"/>
</dbReference>
<evidence type="ECO:0000256" key="1">
    <source>
        <dbReference type="ARBA" id="ARBA00004496"/>
    </source>
</evidence>
<evidence type="ECO:0000313" key="7">
    <source>
        <dbReference type="Proteomes" id="UP000325577"/>
    </source>
</evidence>
<name>A0A5J5C570_9ASTE</name>
<evidence type="ECO:0000256" key="3">
    <source>
        <dbReference type="ARBA" id="ARBA00022574"/>
    </source>
</evidence>
<evidence type="ECO:0000256" key="4">
    <source>
        <dbReference type="ARBA" id="ARBA00022694"/>
    </source>
</evidence>
<dbReference type="PANTHER" id="PTHR14344">
    <property type="entry name" value="WD REPEAT PROTEIN"/>
    <property type="match status" value="1"/>
</dbReference>
<keyword evidence="7" id="KW-1185">Reference proteome</keyword>
<protein>
    <submittedName>
        <fullName evidence="6">Uncharacterized protein</fullName>
    </submittedName>
</protein>
<dbReference type="GO" id="GO:0030488">
    <property type="term" value="P:tRNA methylation"/>
    <property type="evidence" value="ECO:0007669"/>
    <property type="project" value="TreeGrafter"/>
</dbReference>
<proteinExistence type="predicted"/>
<keyword evidence="2" id="KW-0963">Cytoplasm</keyword>
<evidence type="ECO:0000313" key="6">
    <source>
        <dbReference type="EMBL" id="KAA8549032.1"/>
    </source>
</evidence>